<keyword evidence="10 14" id="KW-0486">Methionine biosynthesis</keyword>
<evidence type="ECO:0000256" key="3">
    <source>
        <dbReference type="ARBA" id="ARBA00006753"/>
    </source>
</evidence>
<evidence type="ECO:0000256" key="12">
    <source>
        <dbReference type="PIRSR" id="PIRSR000098-1"/>
    </source>
</evidence>
<dbReference type="UniPathway" id="UPA00050">
    <property type="reaction ID" value="UER00063"/>
</dbReference>
<gene>
    <name evidence="18" type="ORF">SAMN04487771_102235</name>
</gene>
<evidence type="ECO:0000256" key="6">
    <source>
        <dbReference type="ARBA" id="ARBA00022605"/>
    </source>
</evidence>
<protein>
    <recommendedName>
        <fullName evidence="5 14">Homoserine dehydrogenase</fullName>
        <ecNumber evidence="4 14">1.1.1.3</ecNumber>
    </recommendedName>
</protein>
<reference evidence="18 19" key="1">
    <citation type="submission" date="2016-10" db="EMBL/GenBank/DDBJ databases">
        <authorList>
            <person name="de Groot N.N."/>
        </authorList>
    </citation>
    <scope>NUCLEOTIDE SEQUENCE [LARGE SCALE GENOMIC DNA]</scope>
    <source>
        <strain evidence="18 19">KH1P1</strain>
    </source>
</reference>
<keyword evidence="8 14" id="KW-0560">Oxidoreductase</keyword>
<comment type="pathway">
    <text evidence="2 14">Amino-acid biosynthesis; L-methionine biosynthesis via de novo pathway; L-homoserine from L-aspartate: step 3/3.</text>
</comment>
<dbReference type="Pfam" id="PF00742">
    <property type="entry name" value="Homoserine_dh"/>
    <property type="match status" value="1"/>
</dbReference>
<evidence type="ECO:0000256" key="10">
    <source>
        <dbReference type="ARBA" id="ARBA00023167"/>
    </source>
</evidence>
<evidence type="ECO:0000256" key="14">
    <source>
        <dbReference type="RuleBase" id="RU000579"/>
    </source>
</evidence>
<keyword evidence="7 14" id="KW-0791">Threonine biosynthesis</keyword>
<dbReference type="GO" id="GO:0004412">
    <property type="term" value="F:homoserine dehydrogenase activity"/>
    <property type="evidence" value="ECO:0007669"/>
    <property type="project" value="UniProtKB-EC"/>
</dbReference>
<evidence type="ECO:0000256" key="15">
    <source>
        <dbReference type="RuleBase" id="RU004171"/>
    </source>
</evidence>
<dbReference type="UniPathway" id="UPA00051">
    <property type="reaction ID" value="UER00465"/>
</dbReference>
<dbReference type="GO" id="GO:0050661">
    <property type="term" value="F:NADP binding"/>
    <property type="evidence" value="ECO:0007669"/>
    <property type="project" value="InterPro"/>
</dbReference>
<dbReference type="InterPro" id="IPR019811">
    <property type="entry name" value="HDH_CS"/>
</dbReference>
<dbReference type="GO" id="GO:0009088">
    <property type="term" value="P:threonine biosynthetic process"/>
    <property type="evidence" value="ECO:0007669"/>
    <property type="project" value="UniProtKB-UniPathway"/>
</dbReference>
<dbReference type="PANTHER" id="PTHR43331">
    <property type="entry name" value="HOMOSERINE DEHYDROGENASE"/>
    <property type="match status" value="1"/>
</dbReference>
<dbReference type="InterPro" id="IPR016204">
    <property type="entry name" value="HDH"/>
</dbReference>
<keyword evidence="6 14" id="KW-0028">Amino-acid biosynthesis</keyword>
<evidence type="ECO:0000256" key="8">
    <source>
        <dbReference type="ARBA" id="ARBA00023002"/>
    </source>
</evidence>
<evidence type="ECO:0000256" key="2">
    <source>
        <dbReference type="ARBA" id="ARBA00005062"/>
    </source>
</evidence>
<dbReference type="NCBIfam" id="NF004976">
    <property type="entry name" value="PRK06349.1"/>
    <property type="match status" value="1"/>
</dbReference>
<evidence type="ECO:0000256" key="5">
    <source>
        <dbReference type="ARBA" id="ARBA00013376"/>
    </source>
</evidence>
<dbReference type="InterPro" id="IPR036291">
    <property type="entry name" value="NAD(P)-bd_dom_sf"/>
</dbReference>
<feature type="binding site" evidence="13">
    <location>
        <position position="185"/>
    </location>
    <ligand>
        <name>L-homoserine</name>
        <dbReference type="ChEBI" id="CHEBI:57476"/>
    </ligand>
</feature>
<keyword evidence="19" id="KW-1185">Reference proteome</keyword>
<accession>A0A1I0F1E2</accession>
<dbReference type="InterPro" id="IPR001342">
    <property type="entry name" value="HDH_cat"/>
</dbReference>
<evidence type="ECO:0000256" key="7">
    <source>
        <dbReference type="ARBA" id="ARBA00022697"/>
    </source>
</evidence>
<dbReference type="InterPro" id="IPR005106">
    <property type="entry name" value="Asp/hSer_DH_NAD-bd"/>
</dbReference>
<dbReference type="AlphaFoldDB" id="A0A1I0F1E2"/>
<dbReference type="STRING" id="1526.SAMN02910262_01518"/>
<dbReference type="RefSeq" id="WP_074649538.1">
    <property type="nucleotide sequence ID" value="NZ_FOIL01000022.1"/>
</dbReference>
<dbReference type="FunFam" id="3.30.360.10:FF:000005">
    <property type="entry name" value="Homoserine dehydrogenase"/>
    <property type="match status" value="1"/>
</dbReference>
<dbReference type="PROSITE" id="PS01042">
    <property type="entry name" value="HOMOSER_DHGENASE"/>
    <property type="match status" value="1"/>
</dbReference>
<comment type="pathway">
    <text evidence="1 14">Amino-acid biosynthesis; L-threonine biosynthesis; L-threonine from L-aspartate: step 3/5.</text>
</comment>
<comment type="catalytic activity">
    <reaction evidence="11">
        <text>L-homoserine + NADP(+) = L-aspartate 4-semialdehyde + NADPH + H(+)</text>
        <dbReference type="Rhea" id="RHEA:15761"/>
        <dbReference type="ChEBI" id="CHEBI:15378"/>
        <dbReference type="ChEBI" id="CHEBI:57476"/>
        <dbReference type="ChEBI" id="CHEBI:57783"/>
        <dbReference type="ChEBI" id="CHEBI:58349"/>
        <dbReference type="ChEBI" id="CHEBI:537519"/>
        <dbReference type="EC" id="1.1.1.3"/>
    </reaction>
    <physiologicalReaction direction="right-to-left" evidence="11">
        <dbReference type="Rhea" id="RHEA:15763"/>
    </physiologicalReaction>
</comment>
<dbReference type="eggNOG" id="COG0460">
    <property type="taxonomic scope" value="Bacteria"/>
</dbReference>
<evidence type="ECO:0000313" key="19">
    <source>
        <dbReference type="Proteomes" id="UP000199820"/>
    </source>
</evidence>
<evidence type="ECO:0000313" key="18">
    <source>
        <dbReference type="EMBL" id="SET51591.1"/>
    </source>
</evidence>
<evidence type="ECO:0000259" key="16">
    <source>
        <dbReference type="Pfam" id="PF00742"/>
    </source>
</evidence>
<evidence type="ECO:0000256" key="9">
    <source>
        <dbReference type="ARBA" id="ARBA00023053"/>
    </source>
</evidence>
<dbReference type="SUPFAM" id="SSF55347">
    <property type="entry name" value="Glyceraldehyde-3-phosphate dehydrogenase-like, C-terminal domain"/>
    <property type="match status" value="1"/>
</dbReference>
<dbReference type="Gene3D" id="3.30.360.10">
    <property type="entry name" value="Dihydrodipicolinate Reductase, domain 2"/>
    <property type="match status" value="1"/>
</dbReference>
<feature type="domain" description="Aspartate/homoserine dehydrogenase NAD-binding" evidence="17">
    <location>
        <begin position="8"/>
        <end position="124"/>
    </location>
</feature>
<dbReference type="PANTHER" id="PTHR43331:SF1">
    <property type="entry name" value="HOMOSERINE DEHYDROGENASE"/>
    <property type="match status" value="1"/>
</dbReference>
<feature type="active site" description="Proton donor" evidence="12">
    <location>
        <position position="200"/>
    </location>
</feature>
<sequence length="404" mass="43730">MIQAAVMGFGTIGSGVAEVLDINRDGIIQATGQEIGVKYILDLREFPDSPYGDRIIHDIEVILKDPEVQIVVETMGGVHPAFDFTKRCLEAGKHVVSSNKAVVDAKGTELLAIAREHHVNYLFEAAVGGGIPLIRPLTTSLKGETIQEISGILNGTTNYILTKMSREGQSFARALLTAQELGYAEKNPEADVEGHDTGRKIAILTALATGQEVKFEDLHVEGITHITAEDFLYAKKLGFSVKLVGTSHIEKGKACVYVCPVMVDADNPLYGVNDVYNGVVVDGKTVGKIMFYGSGAGKLPTANAVVSDLVDIAGHLTENAAFGWKEGKFPLKSFETEKFRYYIRISGDPTEDIDGVRAAFGSVKVIEVPELTGEFAVLTGEMEEERFQRVSPAVRGLISSIRVR</sequence>
<feature type="domain" description="Homoserine dehydrogenase catalytic" evidence="16">
    <location>
        <begin position="132"/>
        <end position="310"/>
    </location>
</feature>
<evidence type="ECO:0000259" key="17">
    <source>
        <dbReference type="Pfam" id="PF03447"/>
    </source>
</evidence>
<comment type="similarity">
    <text evidence="3 15">Belongs to the homoserine dehydrogenase family.</text>
</comment>
<dbReference type="EC" id="1.1.1.3" evidence="4 14"/>
<dbReference type="Pfam" id="PF03447">
    <property type="entry name" value="NAD_binding_3"/>
    <property type="match status" value="1"/>
</dbReference>
<dbReference type="SUPFAM" id="SSF51735">
    <property type="entry name" value="NAD(P)-binding Rossmann-fold domains"/>
    <property type="match status" value="1"/>
</dbReference>
<evidence type="ECO:0000256" key="11">
    <source>
        <dbReference type="ARBA" id="ARBA00048841"/>
    </source>
</evidence>
<dbReference type="Gene3D" id="3.40.50.720">
    <property type="entry name" value="NAD(P)-binding Rossmann-like Domain"/>
    <property type="match status" value="1"/>
</dbReference>
<dbReference type="Gene3D" id="3.30.70.260">
    <property type="match status" value="1"/>
</dbReference>
<dbReference type="PIRSF" id="PIRSF000098">
    <property type="entry name" value="Homoser_dehydrog"/>
    <property type="match status" value="1"/>
</dbReference>
<dbReference type="EMBL" id="FOIL01000022">
    <property type="protein sequence ID" value="SET51591.1"/>
    <property type="molecule type" value="Genomic_DNA"/>
</dbReference>
<proteinExistence type="inferred from homology"/>
<evidence type="ECO:0000256" key="13">
    <source>
        <dbReference type="PIRSR" id="PIRSR000098-2"/>
    </source>
</evidence>
<keyword evidence="13 14" id="KW-0521">NADP</keyword>
<evidence type="ECO:0000256" key="4">
    <source>
        <dbReference type="ARBA" id="ARBA00013213"/>
    </source>
</evidence>
<evidence type="ECO:0000256" key="1">
    <source>
        <dbReference type="ARBA" id="ARBA00005056"/>
    </source>
</evidence>
<dbReference type="GO" id="GO:0009086">
    <property type="term" value="P:methionine biosynthetic process"/>
    <property type="evidence" value="ECO:0007669"/>
    <property type="project" value="UniProtKB-KW"/>
</dbReference>
<name>A0A1I0F1E2_9FIRM</name>
<keyword evidence="9" id="KW-0915">Sodium</keyword>
<dbReference type="Proteomes" id="UP000199820">
    <property type="component" value="Unassembled WGS sequence"/>
</dbReference>
<organism evidence="18 19">
    <name type="scientific">[Clostridium] aminophilum</name>
    <dbReference type="NCBI Taxonomy" id="1526"/>
    <lineage>
        <taxon>Bacteria</taxon>
        <taxon>Bacillati</taxon>
        <taxon>Bacillota</taxon>
        <taxon>Clostridia</taxon>
        <taxon>Lachnospirales</taxon>
        <taxon>Lachnospiraceae</taxon>
    </lineage>
</organism>
<feature type="binding site" evidence="13">
    <location>
        <begin position="7"/>
        <end position="14"/>
    </location>
    <ligand>
        <name>NADP(+)</name>
        <dbReference type="ChEBI" id="CHEBI:58349"/>
    </ligand>
</feature>
<feature type="binding site" evidence="13">
    <location>
        <position position="100"/>
    </location>
    <ligand>
        <name>NADPH</name>
        <dbReference type="ChEBI" id="CHEBI:57783"/>
    </ligand>
</feature>
<dbReference type="OrthoDB" id="9808167at2"/>